<organism evidence="1 2">
    <name type="scientific">Brassica cretica</name>
    <name type="common">Mustard</name>
    <dbReference type="NCBI Taxonomy" id="69181"/>
    <lineage>
        <taxon>Eukaryota</taxon>
        <taxon>Viridiplantae</taxon>
        <taxon>Streptophyta</taxon>
        <taxon>Embryophyta</taxon>
        <taxon>Tracheophyta</taxon>
        <taxon>Spermatophyta</taxon>
        <taxon>Magnoliopsida</taxon>
        <taxon>eudicotyledons</taxon>
        <taxon>Gunneridae</taxon>
        <taxon>Pentapetalae</taxon>
        <taxon>rosids</taxon>
        <taxon>malvids</taxon>
        <taxon>Brassicales</taxon>
        <taxon>Brassicaceae</taxon>
        <taxon>Brassiceae</taxon>
        <taxon>Brassica</taxon>
    </lineage>
</organism>
<dbReference type="Proteomes" id="UP000712600">
    <property type="component" value="Unassembled WGS sequence"/>
</dbReference>
<dbReference type="EMBL" id="QGKX02001521">
    <property type="protein sequence ID" value="KAF3513089.1"/>
    <property type="molecule type" value="Genomic_DNA"/>
</dbReference>
<name>A0A8S9PC70_BRACR</name>
<sequence length="213" mass="23676">MDCAVWVTFVEASSLFVSSNQSQRVELDMAKIRKGVLRLAQISARIETRIVDELYLDLASIHPAEPGSANFMLVVHLDNINISGNGGYLDMVFGLRCYQTKSVHILRLACIIILWSVRIITTNFGTVVVGSDVNTYIEEWESIASCLYLELTLQAKEEEMLSASIQGSNISSLFLLYLLISIFSYQNNMGLLALTSHSKVNTAQVPVPFKASY</sequence>
<reference evidence="1" key="1">
    <citation type="submission" date="2019-12" db="EMBL/GenBank/DDBJ databases">
        <title>Genome sequencing and annotation of Brassica cretica.</title>
        <authorList>
            <person name="Studholme D.J."/>
            <person name="Sarris P."/>
        </authorList>
    </citation>
    <scope>NUCLEOTIDE SEQUENCE</scope>
    <source>
        <strain evidence="1">PFS-109/04</strain>
        <tissue evidence="1">Leaf</tissue>
    </source>
</reference>
<proteinExistence type="predicted"/>
<protein>
    <submittedName>
        <fullName evidence="1">Uncharacterized protein</fullName>
    </submittedName>
</protein>
<evidence type="ECO:0000313" key="1">
    <source>
        <dbReference type="EMBL" id="KAF3513089.1"/>
    </source>
</evidence>
<evidence type="ECO:0000313" key="2">
    <source>
        <dbReference type="Proteomes" id="UP000712600"/>
    </source>
</evidence>
<dbReference type="AlphaFoldDB" id="A0A8S9PC70"/>
<gene>
    <name evidence="1" type="ORF">F2Q69_00001029</name>
</gene>
<accession>A0A8S9PC70</accession>
<comment type="caution">
    <text evidence="1">The sequence shown here is derived from an EMBL/GenBank/DDBJ whole genome shotgun (WGS) entry which is preliminary data.</text>
</comment>